<evidence type="ECO:0000313" key="7">
    <source>
        <dbReference type="EMBL" id="GAX19296.1"/>
    </source>
</evidence>
<keyword evidence="3 5" id="KW-1133">Transmembrane helix</keyword>
<keyword evidence="2 5" id="KW-0812">Transmembrane</keyword>
<feature type="transmembrane region" description="Helical" evidence="5">
    <location>
        <begin position="121"/>
        <end position="146"/>
    </location>
</feature>
<feature type="transmembrane region" description="Helical" evidence="5">
    <location>
        <begin position="250"/>
        <end position="267"/>
    </location>
</feature>
<dbReference type="EMBL" id="BDSP01000136">
    <property type="protein sequence ID" value="GAX19296.1"/>
    <property type="molecule type" value="Genomic_DNA"/>
</dbReference>
<feature type="transmembrane region" description="Helical" evidence="5">
    <location>
        <begin position="274"/>
        <end position="295"/>
    </location>
</feature>
<dbReference type="GO" id="GO:0016020">
    <property type="term" value="C:membrane"/>
    <property type="evidence" value="ECO:0007669"/>
    <property type="project" value="UniProtKB-SubCell"/>
</dbReference>
<accession>A0A1Z5JZL6</accession>
<feature type="transmembrane region" description="Helical" evidence="5">
    <location>
        <begin position="322"/>
        <end position="340"/>
    </location>
</feature>
<evidence type="ECO:0000256" key="3">
    <source>
        <dbReference type="ARBA" id="ARBA00022989"/>
    </source>
</evidence>
<keyword evidence="8" id="KW-1185">Reference proteome</keyword>
<evidence type="ECO:0008006" key="9">
    <source>
        <dbReference type="Google" id="ProtNLM"/>
    </source>
</evidence>
<feature type="transmembrane region" description="Helical" evidence="5">
    <location>
        <begin position="394"/>
        <end position="425"/>
    </location>
</feature>
<dbReference type="PANTHER" id="PTHR30249">
    <property type="entry name" value="PUTATIVE SEROTONIN TRANSPORTER"/>
    <property type="match status" value="1"/>
</dbReference>
<organism evidence="7 8">
    <name type="scientific">Fistulifera solaris</name>
    <name type="common">Oleaginous diatom</name>
    <dbReference type="NCBI Taxonomy" id="1519565"/>
    <lineage>
        <taxon>Eukaryota</taxon>
        <taxon>Sar</taxon>
        <taxon>Stramenopiles</taxon>
        <taxon>Ochrophyta</taxon>
        <taxon>Bacillariophyta</taxon>
        <taxon>Bacillariophyceae</taxon>
        <taxon>Bacillariophycidae</taxon>
        <taxon>Naviculales</taxon>
        <taxon>Naviculaceae</taxon>
        <taxon>Fistulifera</taxon>
    </lineage>
</organism>
<keyword evidence="6" id="KW-0732">Signal</keyword>
<keyword evidence="4 5" id="KW-0472">Membrane</keyword>
<feature type="transmembrane region" description="Helical" evidence="5">
    <location>
        <begin position="352"/>
        <end position="374"/>
    </location>
</feature>
<sequence>MHVHRISFVALTTLSAFGIRTNGFVPLAGFERPKHHTLKAASKVRSSVSNNAVSLKLPVFDSTTRKQSMSAASFVLFDIAFRTLFKAAKVDFPSSLGGCGFLFATFLALPPKASSFLYEKLTPGAALLAKWLPVFFVPSLITLPLADSIGTSAELIKVVGIVIGGFFFTLLSAAFSVIAVRKAMGNESPVKAEIEDLTSKATQNVMNTVPLKPFSDECFHALTLTSVGLGLLTLASKFAGITVLARQSSALFLLATTLSTFVYGARLPKKLTTIIHPLLVCTSFTWVVARALAAATGQSFRSILKSYRTGSLGLKTSGAGDILLFLLGPAVISLAISMYEKRKLMRDNLAEVGTAVGVSTFGGLYGTALLVRLLDVGNPFLRLSLLSRNITSPLAMAIAGIIGADVSLAVTAVVITGVFGANFGATILTALGIKDPVARGLSIGASAHGLGTAAFANEKDAFPFAAIAMALTASAATVVVSIPFFRRILLQLALGV</sequence>
<dbReference type="Pfam" id="PF04172">
    <property type="entry name" value="LrgB"/>
    <property type="match status" value="1"/>
</dbReference>
<proteinExistence type="predicted"/>
<comment type="caution">
    <text evidence="7">The sequence shown here is derived from an EMBL/GenBank/DDBJ whole genome shotgun (WGS) entry which is preliminary data.</text>
</comment>
<protein>
    <recommendedName>
        <fullName evidence="9">Plastidal glycolate/glycerate translocator 1, chloroplastic</fullName>
    </recommendedName>
</protein>
<feature type="signal peptide" evidence="6">
    <location>
        <begin position="1"/>
        <end position="18"/>
    </location>
</feature>
<name>A0A1Z5JZL6_FISSO</name>
<evidence type="ECO:0000256" key="4">
    <source>
        <dbReference type="ARBA" id="ARBA00023136"/>
    </source>
</evidence>
<reference evidence="7 8" key="1">
    <citation type="journal article" date="2015" name="Plant Cell">
        <title>Oil accumulation by the oleaginous diatom Fistulifera solaris as revealed by the genome and transcriptome.</title>
        <authorList>
            <person name="Tanaka T."/>
            <person name="Maeda Y."/>
            <person name="Veluchamy A."/>
            <person name="Tanaka M."/>
            <person name="Abida H."/>
            <person name="Marechal E."/>
            <person name="Bowler C."/>
            <person name="Muto M."/>
            <person name="Sunaga Y."/>
            <person name="Tanaka M."/>
            <person name="Yoshino T."/>
            <person name="Taniguchi T."/>
            <person name="Fukuda Y."/>
            <person name="Nemoto M."/>
            <person name="Matsumoto M."/>
            <person name="Wong P.S."/>
            <person name="Aburatani S."/>
            <person name="Fujibuchi W."/>
        </authorList>
    </citation>
    <scope>NUCLEOTIDE SEQUENCE [LARGE SCALE GENOMIC DNA]</scope>
    <source>
        <strain evidence="7 8">JPCC DA0580</strain>
    </source>
</reference>
<feature type="transmembrane region" description="Helical" evidence="5">
    <location>
        <begin position="221"/>
        <end position="244"/>
    </location>
</feature>
<evidence type="ECO:0000256" key="2">
    <source>
        <dbReference type="ARBA" id="ARBA00022692"/>
    </source>
</evidence>
<dbReference type="PANTHER" id="PTHR30249:SF0">
    <property type="entry name" value="PLASTIDAL GLYCOLATE_GLYCERATE TRANSLOCATOR 1, CHLOROPLASTIC"/>
    <property type="match status" value="1"/>
</dbReference>
<evidence type="ECO:0000256" key="6">
    <source>
        <dbReference type="SAM" id="SignalP"/>
    </source>
</evidence>
<feature type="chain" id="PRO_5013142757" description="Plastidal glycolate/glycerate translocator 1, chloroplastic" evidence="6">
    <location>
        <begin position="19"/>
        <end position="496"/>
    </location>
</feature>
<evidence type="ECO:0000256" key="5">
    <source>
        <dbReference type="SAM" id="Phobius"/>
    </source>
</evidence>
<feature type="transmembrane region" description="Helical" evidence="5">
    <location>
        <begin position="462"/>
        <end position="485"/>
    </location>
</feature>
<dbReference type="OrthoDB" id="2502820at2759"/>
<dbReference type="Proteomes" id="UP000198406">
    <property type="component" value="Unassembled WGS sequence"/>
</dbReference>
<evidence type="ECO:0000256" key="1">
    <source>
        <dbReference type="ARBA" id="ARBA00004141"/>
    </source>
</evidence>
<evidence type="ECO:0000313" key="8">
    <source>
        <dbReference type="Proteomes" id="UP000198406"/>
    </source>
</evidence>
<feature type="transmembrane region" description="Helical" evidence="5">
    <location>
        <begin position="92"/>
        <end position="109"/>
    </location>
</feature>
<gene>
    <name evidence="7" type="ORF">FisN_4Lh128</name>
</gene>
<comment type="subcellular location">
    <subcellularLocation>
        <location evidence="1">Membrane</location>
        <topology evidence="1">Multi-pass membrane protein</topology>
    </subcellularLocation>
</comment>
<dbReference type="InParanoid" id="A0A1Z5JZL6"/>
<feature type="transmembrane region" description="Helical" evidence="5">
    <location>
        <begin position="158"/>
        <end position="180"/>
    </location>
</feature>
<dbReference type="InterPro" id="IPR007300">
    <property type="entry name" value="CidB/LrgB"/>
</dbReference>
<dbReference type="AlphaFoldDB" id="A0A1Z5JZL6"/>